<dbReference type="SUPFAM" id="SSF46689">
    <property type="entry name" value="Homeodomain-like"/>
    <property type="match status" value="1"/>
</dbReference>
<keyword evidence="8" id="KW-1185">Reference proteome</keyword>
<feature type="domain" description="Myb-like" evidence="5">
    <location>
        <begin position="300"/>
        <end position="375"/>
    </location>
</feature>
<dbReference type="GeneID" id="36520143"/>
<feature type="compositionally biased region" description="Basic residues" evidence="4">
    <location>
        <begin position="40"/>
        <end position="51"/>
    </location>
</feature>
<proteinExistence type="predicted"/>
<feature type="compositionally biased region" description="Low complexity" evidence="4">
    <location>
        <begin position="482"/>
        <end position="503"/>
    </location>
</feature>
<dbReference type="InterPro" id="IPR009057">
    <property type="entry name" value="Homeodomain-like_sf"/>
</dbReference>
<feature type="domain" description="Myb-like" evidence="5">
    <location>
        <begin position="256"/>
        <end position="297"/>
    </location>
</feature>
<dbReference type="Pfam" id="PF13921">
    <property type="entry name" value="Myb_DNA-bind_6"/>
    <property type="match status" value="1"/>
</dbReference>
<evidence type="ECO:0000256" key="2">
    <source>
        <dbReference type="ARBA" id="ARBA00023125"/>
    </source>
</evidence>
<evidence type="ECO:0008006" key="9">
    <source>
        <dbReference type="Google" id="ProtNLM"/>
    </source>
</evidence>
<dbReference type="Proteomes" id="UP000234585">
    <property type="component" value="Unassembled WGS sequence"/>
</dbReference>
<dbReference type="PROSITE" id="PS50090">
    <property type="entry name" value="MYB_LIKE"/>
    <property type="match status" value="2"/>
</dbReference>
<dbReference type="PANTHER" id="PTHR46380">
    <property type="entry name" value="CYCLIN-D-BINDING MYB-LIKE TRANSCRIPTION FACTOR 1"/>
    <property type="match status" value="1"/>
</dbReference>
<keyword evidence="2" id="KW-0238">DNA-binding</keyword>
<dbReference type="PANTHER" id="PTHR46380:SF2">
    <property type="entry name" value="CYCLIN-D-BINDING MYB-LIKE TRANSCRIPTION FACTOR 1"/>
    <property type="match status" value="1"/>
</dbReference>
<dbReference type="InterPro" id="IPR051651">
    <property type="entry name" value="DMTF1_DNA-bind_reg"/>
</dbReference>
<feature type="compositionally biased region" description="Polar residues" evidence="4">
    <location>
        <begin position="433"/>
        <end position="445"/>
    </location>
</feature>
<feature type="region of interest" description="Disordered" evidence="4">
    <location>
        <begin position="427"/>
        <end position="819"/>
    </location>
</feature>
<dbReference type="EMBL" id="KZ559144">
    <property type="protein sequence ID" value="PLB37340.1"/>
    <property type="molecule type" value="Genomic_DNA"/>
</dbReference>
<dbReference type="GO" id="GO:0003700">
    <property type="term" value="F:DNA-binding transcription factor activity"/>
    <property type="evidence" value="ECO:0007669"/>
    <property type="project" value="TreeGrafter"/>
</dbReference>
<accession>A0A2I2F9N1</accession>
<dbReference type="Gene3D" id="1.10.10.60">
    <property type="entry name" value="Homeodomain-like"/>
    <property type="match status" value="1"/>
</dbReference>
<gene>
    <name evidence="7" type="ORF">BDW47DRAFT_107326</name>
</gene>
<feature type="compositionally biased region" description="Polar residues" evidence="4">
    <location>
        <begin position="762"/>
        <end position="780"/>
    </location>
</feature>
<feature type="compositionally biased region" description="Polar residues" evidence="4">
    <location>
        <begin position="560"/>
        <end position="572"/>
    </location>
</feature>
<feature type="compositionally biased region" description="Low complexity" evidence="4">
    <location>
        <begin position="742"/>
        <end position="752"/>
    </location>
</feature>
<keyword evidence="3" id="KW-0539">Nucleus</keyword>
<organism evidence="7 8">
    <name type="scientific">Aspergillus candidus</name>
    <dbReference type="NCBI Taxonomy" id="41067"/>
    <lineage>
        <taxon>Eukaryota</taxon>
        <taxon>Fungi</taxon>
        <taxon>Dikarya</taxon>
        <taxon>Ascomycota</taxon>
        <taxon>Pezizomycotina</taxon>
        <taxon>Eurotiomycetes</taxon>
        <taxon>Eurotiomycetidae</taxon>
        <taxon>Eurotiales</taxon>
        <taxon>Aspergillaceae</taxon>
        <taxon>Aspergillus</taxon>
        <taxon>Aspergillus subgen. Circumdati</taxon>
    </lineage>
</organism>
<feature type="compositionally biased region" description="Basic and acidic residues" evidence="4">
    <location>
        <begin position="798"/>
        <end position="819"/>
    </location>
</feature>
<evidence type="ECO:0000256" key="3">
    <source>
        <dbReference type="ARBA" id="ARBA00023242"/>
    </source>
</evidence>
<feature type="compositionally biased region" description="Basic residues" evidence="4">
    <location>
        <begin position="511"/>
        <end position="521"/>
    </location>
</feature>
<name>A0A2I2F9N1_ASPCN</name>
<feature type="region of interest" description="Disordered" evidence="4">
    <location>
        <begin position="1"/>
        <end position="169"/>
    </location>
</feature>
<dbReference type="PROSITE" id="PS51294">
    <property type="entry name" value="HTH_MYB"/>
    <property type="match status" value="1"/>
</dbReference>
<evidence type="ECO:0000313" key="7">
    <source>
        <dbReference type="EMBL" id="PLB37340.1"/>
    </source>
</evidence>
<dbReference type="AlphaFoldDB" id="A0A2I2F9N1"/>
<dbReference type="InterPro" id="IPR017930">
    <property type="entry name" value="Myb_dom"/>
</dbReference>
<feature type="compositionally biased region" description="Polar residues" evidence="4">
    <location>
        <begin position="721"/>
        <end position="741"/>
    </location>
</feature>
<dbReference type="OrthoDB" id="39591at2759"/>
<comment type="subcellular location">
    <subcellularLocation>
        <location evidence="1">Nucleus</location>
    </subcellularLocation>
</comment>
<dbReference type="RefSeq" id="XP_024671352.1">
    <property type="nucleotide sequence ID" value="XM_024812983.1"/>
</dbReference>
<dbReference type="InterPro" id="IPR001005">
    <property type="entry name" value="SANT/Myb"/>
</dbReference>
<dbReference type="SMART" id="SM00717">
    <property type="entry name" value="SANT"/>
    <property type="match status" value="3"/>
</dbReference>
<sequence length="819" mass="92325">MGKSTGAGPLRRVTENSPNPPPRSRTPKDDTDASPSTPKKNQRTRKHKKRTPSLIASPSDKVTARPSKRKRIPELRRQSDRPRDTPNRRADSQSDDDASNDESSTRTAPPRAFKCADDQDAASAEPSETKREHPTPPVTPRKAIRTYPPPTPSTPRKGKQGRAVGSRGRFSEYERELLEDFKINFCNTHGINGFDFNLMIQHSDRDPGDGVFPKHIIRKHDFWDRIYEVLPTRNAESVCRFMRRHFLPYKQASHTWTSAQDEELISHHLVYGAQWAFIAKQLDRSSDDVAQRWRNQLQHRTTMNQGVWSQAEIQGLLDTLQAMWDRMKQVGEDALLGRDIYEMDPSIDISWYQVSHGLSHSRSEQQCGDKWRKIRRKVLLRRFNGEPDAVFDAWKEAWYPTPVKRKDSSPGDTSKQYERWAFVPSDDEFEGATPSSTRKSMSRSLTPKHWMVANPGRLSPWETPSRKPSARRAGSTREPIQESEFSPSSRSSSISSSSGSESSAESEKMKQPAKQRPHKASVKGDQPLRKERYIDGPSKALNENTFKNTKPKLKDPFKPTSMTKAMNTSRCESAQDFKAIAAEPQRKQVFPKQKMQSRPPVRPSVFESTPESSDESDLDSRQSGPSVVYLDSESESQSSDGSDFGSDGSEIAEGVISRSVKTGTPVRTSRSRARPSFFKSLGVTGGQEPSSSEDEAVGSSSRADSLYDESEPKEKPRYRNASRQSTQKAPTRGASSENPLPSSDTETTTNSESESEPEIQVRINNGPSRRRSASYQPTTRNTRRRMQAKQRLVTPTPIRHETDDTDTERDGSDEDGRGD</sequence>
<dbReference type="GO" id="GO:0005634">
    <property type="term" value="C:nucleus"/>
    <property type="evidence" value="ECO:0007669"/>
    <property type="project" value="UniProtKB-SubCell"/>
</dbReference>
<feature type="domain" description="HTH myb-type" evidence="6">
    <location>
        <begin position="255"/>
        <end position="301"/>
    </location>
</feature>
<evidence type="ECO:0000256" key="4">
    <source>
        <dbReference type="SAM" id="MobiDB-lite"/>
    </source>
</evidence>
<dbReference type="GO" id="GO:0000976">
    <property type="term" value="F:transcription cis-regulatory region binding"/>
    <property type="evidence" value="ECO:0007669"/>
    <property type="project" value="TreeGrafter"/>
</dbReference>
<reference evidence="7 8" key="1">
    <citation type="submission" date="2017-12" db="EMBL/GenBank/DDBJ databases">
        <authorList>
            <consortium name="DOE Joint Genome Institute"/>
            <person name="Haridas S."/>
            <person name="Kjaerbolling I."/>
            <person name="Vesth T.C."/>
            <person name="Frisvad J.C."/>
            <person name="Nybo J.L."/>
            <person name="Theobald S."/>
            <person name="Kuo A."/>
            <person name="Bowyer P."/>
            <person name="Matsuda Y."/>
            <person name="Mondo S."/>
            <person name="Lyhne E.K."/>
            <person name="Kogle M.E."/>
            <person name="Clum A."/>
            <person name="Lipzen A."/>
            <person name="Salamov A."/>
            <person name="Ngan C.Y."/>
            <person name="Daum C."/>
            <person name="Chiniquy J."/>
            <person name="Barry K."/>
            <person name="LaButti K."/>
            <person name="Simmons B.A."/>
            <person name="Magnuson J.K."/>
            <person name="Mortensen U.H."/>
            <person name="Larsen T.O."/>
            <person name="Grigoriev I.V."/>
            <person name="Baker S.E."/>
            <person name="Andersen M.R."/>
            <person name="Nordberg H.P."/>
            <person name="Cantor M.N."/>
            <person name="Hua S.X."/>
        </authorList>
    </citation>
    <scope>NUCLEOTIDE SEQUENCE [LARGE SCALE GENOMIC DNA]</scope>
    <source>
        <strain evidence="7 8">CBS 102.13</strain>
    </source>
</reference>
<evidence type="ECO:0000259" key="5">
    <source>
        <dbReference type="PROSITE" id="PS50090"/>
    </source>
</evidence>
<feature type="compositionally biased region" description="Polar residues" evidence="4">
    <location>
        <begin position="659"/>
        <end position="668"/>
    </location>
</feature>
<evidence type="ECO:0000259" key="6">
    <source>
        <dbReference type="PROSITE" id="PS51294"/>
    </source>
</evidence>
<feature type="compositionally biased region" description="Low complexity" evidence="4">
    <location>
        <begin position="635"/>
        <end position="649"/>
    </location>
</feature>
<evidence type="ECO:0000256" key="1">
    <source>
        <dbReference type="ARBA" id="ARBA00004123"/>
    </source>
</evidence>
<protein>
    <recommendedName>
        <fullName evidence="9">Myb-like domain-containing protein</fullName>
    </recommendedName>
</protein>
<dbReference type="STRING" id="41067.A0A2I2F9N1"/>
<feature type="compositionally biased region" description="Basic and acidic residues" evidence="4">
    <location>
        <begin position="72"/>
        <end position="92"/>
    </location>
</feature>
<evidence type="ECO:0000313" key="8">
    <source>
        <dbReference type="Proteomes" id="UP000234585"/>
    </source>
</evidence>